<dbReference type="Proteomes" id="UP000433945">
    <property type="component" value="Unassembled WGS sequence"/>
</dbReference>
<evidence type="ECO:0000256" key="1">
    <source>
        <dbReference type="SAM" id="SignalP"/>
    </source>
</evidence>
<dbReference type="InterPro" id="IPR001304">
    <property type="entry name" value="C-type_lectin-like"/>
</dbReference>
<dbReference type="Pfam" id="PF13585">
    <property type="entry name" value="CHU_C"/>
    <property type="match status" value="1"/>
</dbReference>
<dbReference type="CDD" id="cd03603">
    <property type="entry name" value="CLECT_VCBS"/>
    <property type="match status" value="1"/>
</dbReference>
<dbReference type="InterPro" id="IPR016186">
    <property type="entry name" value="C-type_lectin-like/link_sf"/>
</dbReference>
<evidence type="ECO:0000313" key="3">
    <source>
        <dbReference type="EMBL" id="MUV05088.1"/>
    </source>
</evidence>
<dbReference type="InterPro" id="IPR034007">
    <property type="entry name" value="CTLD_bac"/>
</dbReference>
<dbReference type="Pfam" id="PF19081">
    <property type="entry name" value="Ig_7"/>
    <property type="match status" value="2"/>
</dbReference>
<feature type="domain" description="C-type lectin" evidence="2">
    <location>
        <begin position="147"/>
        <end position="270"/>
    </location>
</feature>
<comment type="caution">
    <text evidence="3">The sequence shown here is derived from an EMBL/GenBank/DDBJ whole genome shotgun (WGS) entry which is preliminary data.</text>
</comment>
<keyword evidence="4" id="KW-1185">Reference proteome</keyword>
<evidence type="ECO:0000313" key="4">
    <source>
        <dbReference type="Proteomes" id="UP000433945"/>
    </source>
</evidence>
<dbReference type="NCBIfam" id="TIGR04131">
    <property type="entry name" value="Bac_Flav_CTERM"/>
    <property type="match status" value="1"/>
</dbReference>
<accession>A0A6N8HHE7</accession>
<organism evidence="3 4">
    <name type="scientific">Flavobacterium rakeshii</name>
    <dbReference type="NCBI Taxonomy" id="1038845"/>
    <lineage>
        <taxon>Bacteria</taxon>
        <taxon>Pseudomonadati</taxon>
        <taxon>Bacteroidota</taxon>
        <taxon>Flavobacteriia</taxon>
        <taxon>Flavobacteriales</taxon>
        <taxon>Flavobacteriaceae</taxon>
        <taxon>Flavobacterium</taxon>
    </lineage>
</organism>
<dbReference type="InterPro" id="IPR026341">
    <property type="entry name" value="T9SS_type_B"/>
</dbReference>
<feature type="signal peptide" evidence="1">
    <location>
        <begin position="1"/>
        <end position="23"/>
    </location>
</feature>
<dbReference type="OrthoDB" id="9765926at2"/>
<reference evidence="3 4" key="1">
    <citation type="submission" date="2019-12" db="EMBL/GenBank/DDBJ databases">
        <authorList>
            <person name="Sun J.-Q."/>
        </authorList>
    </citation>
    <scope>NUCLEOTIDE SEQUENCE [LARGE SCALE GENOMIC DNA]</scope>
    <source>
        <strain evidence="3 4">JCM 17928</strain>
    </source>
</reference>
<dbReference type="EMBL" id="WOWP01000061">
    <property type="protein sequence ID" value="MUV05088.1"/>
    <property type="molecule type" value="Genomic_DNA"/>
</dbReference>
<dbReference type="AlphaFoldDB" id="A0A6N8HHE7"/>
<dbReference type="SUPFAM" id="SSF56436">
    <property type="entry name" value="C-type lectin-like"/>
    <property type="match status" value="1"/>
</dbReference>
<protein>
    <submittedName>
        <fullName evidence="3">T9SS type B sorting domain-containing protein</fullName>
    </submittedName>
</protein>
<dbReference type="RefSeq" id="WP_157484380.1">
    <property type="nucleotide sequence ID" value="NZ_WOWP01000061.1"/>
</dbReference>
<dbReference type="SMART" id="SM00034">
    <property type="entry name" value="CLECT"/>
    <property type="match status" value="1"/>
</dbReference>
<dbReference type="PROSITE" id="PS50041">
    <property type="entry name" value="C_TYPE_LECTIN_2"/>
    <property type="match status" value="1"/>
</dbReference>
<sequence length="693" mass="73794">MKSHKSAFLVLLVSCFFSLTAKAQDNPPVLTATGDQIYCPGTPANIVSTFTITDTDDTETNAIYIQISSGYVNGQDVLSLNTTIPNITSSWNSSSGKLTIEGVGGQSVPYSSLITAVQNVVYNNTSNNPSGTRTFSITIGQANYLPSTDHYYQFVPSIGISWTAARDAAENTTYYGLQGYLATILSAEEAQLVGEQATGTGWIGGSDAQTEGVWKWVTGPEAGTTFWNGGVNGSTPNFAFWNTGEPNNQGEEDYAHITAPGVGIQGSWNDLPVNGSTGDYVPKGYIVEYGGMPGDPVLQISASTTLTIPTISSTTDAANCGEGSVTLQAEAENGTVYWYSTAIGGTPIATGNSFTTPTLSTETVYYASAFDETCTTATRTAVTAAVTTIPTLTVTNPTPICGEGTTLLEATPSAGTVQWYTTPTGGSPFATGSSVTSPEINTETTFYAEAVNNGCTSENREAVIVTVNELPDTGENEEVVFCENSQATLDASASDVTYLWSTGETTAIITVNQPGTYTVEYTNTAGCTATKTFTVTALPAPNIEKVVVNTTNATVVMAENDPENYEYSLDGVHYQSNNIFINLNAGPHVVYARSINGCGIDIQNFYVLLIPKYITPNNDSVNDVFTIAGMANYPYASITIFDRYGKTITRLNSRNRSWDGTYNGHNLPASDYWYVIQLSPSEPEIKGHFALIR</sequence>
<dbReference type="InterPro" id="IPR044023">
    <property type="entry name" value="Ig_7"/>
</dbReference>
<proteinExistence type="predicted"/>
<gene>
    <name evidence="3" type="ORF">GN157_15325</name>
</gene>
<dbReference type="InterPro" id="IPR016187">
    <property type="entry name" value="CTDL_fold"/>
</dbReference>
<feature type="chain" id="PRO_5026947364" evidence="1">
    <location>
        <begin position="24"/>
        <end position="693"/>
    </location>
</feature>
<dbReference type="Gene3D" id="3.10.100.10">
    <property type="entry name" value="Mannose-Binding Protein A, subunit A"/>
    <property type="match status" value="1"/>
</dbReference>
<keyword evidence="1" id="KW-0732">Signal</keyword>
<name>A0A6N8HHE7_9FLAO</name>
<evidence type="ECO:0000259" key="2">
    <source>
        <dbReference type="PROSITE" id="PS50041"/>
    </source>
</evidence>